<evidence type="ECO:0000256" key="3">
    <source>
        <dbReference type="ARBA" id="ARBA00023277"/>
    </source>
</evidence>
<reference evidence="5 6" key="1">
    <citation type="submission" date="2019-02" db="EMBL/GenBank/DDBJ databases">
        <title>Genome sequencing of the rare red list fungi Antrodiella citrinella (Flaviporus citrinellus).</title>
        <authorList>
            <person name="Buettner E."/>
            <person name="Kellner H."/>
        </authorList>
    </citation>
    <scope>NUCLEOTIDE SEQUENCE [LARGE SCALE GENOMIC DNA]</scope>
    <source>
        <strain evidence="5 6">DSM 108506</strain>
    </source>
</reference>
<feature type="signal peptide" evidence="4">
    <location>
        <begin position="1"/>
        <end position="21"/>
    </location>
</feature>
<keyword evidence="3" id="KW-0119">Carbohydrate metabolism</keyword>
<gene>
    <name evidence="5" type="ORF">EUX98_g2962</name>
</gene>
<keyword evidence="4" id="KW-0732">Signal</keyword>
<keyword evidence="2" id="KW-0413">Isomerase</keyword>
<dbReference type="SUPFAM" id="SSF74650">
    <property type="entry name" value="Galactose mutarotase-like"/>
    <property type="match status" value="1"/>
</dbReference>
<dbReference type="Gene3D" id="2.70.98.10">
    <property type="match status" value="1"/>
</dbReference>
<dbReference type="InterPro" id="IPR011013">
    <property type="entry name" value="Gal_mutarotase_sf_dom"/>
</dbReference>
<dbReference type="PANTHER" id="PTHR10091:SF6">
    <property type="entry name" value="1-EPIMERASE, PUTATIVE (AFU_ORTHOLOGUE AFUA_3G13240)-RELATED"/>
    <property type="match status" value="1"/>
</dbReference>
<dbReference type="GO" id="GO:0030246">
    <property type="term" value="F:carbohydrate binding"/>
    <property type="evidence" value="ECO:0007669"/>
    <property type="project" value="InterPro"/>
</dbReference>
<dbReference type="GO" id="GO:0033499">
    <property type="term" value="P:galactose catabolic process via UDP-galactose, Leloir pathway"/>
    <property type="evidence" value="ECO:0007669"/>
    <property type="project" value="TreeGrafter"/>
</dbReference>
<dbReference type="OrthoDB" id="274691at2759"/>
<dbReference type="Proteomes" id="UP000308730">
    <property type="component" value="Unassembled WGS sequence"/>
</dbReference>
<dbReference type="InterPro" id="IPR008183">
    <property type="entry name" value="Aldose_1/G6P_1-epimerase"/>
</dbReference>
<comment type="caution">
    <text evidence="5">The sequence shown here is derived from an EMBL/GenBank/DDBJ whole genome shotgun (WGS) entry which is preliminary data.</text>
</comment>
<dbReference type="CDD" id="cd09019">
    <property type="entry name" value="galactose_mutarotase_like"/>
    <property type="match status" value="1"/>
</dbReference>
<protein>
    <recommendedName>
        <fullName evidence="7">Aldose 1-epimerase</fullName>
    </recommendedName>
</protein>
<evidence type="ECO:0000256" key="1">
    <source>
        <dbReference type="ARBA" id="ARBA00006206"/>
    </source>
</evidence>
<dbReference type="EMBL" id="SGPM01000054">
    <property type="protein sequence ID" value="THH31196.1"/>
    <property type="molecule type" value="Genomic_DNA"/>
</dbReference>
<dbReference type="InterPro" id="IPR047215">
    <property type="entry name" value="Galactose_mutarotase-like"/>
</dbReference>
<accession>A0A4S4MXM4</accession>
<feature type="chain" id="PRO_5020934510" description="Aldose 1-epimerase" evidence="4">
    <location>
        <begin position="22"/>
        <end position="371"/>
    </location>
</feature>
<dbReference type="PANTHER" id="PTHR10091">
    <property type="entry name" value="ALDOSE-1-EPIMERASE"/>
    <property type="match status" value="1"/>
</dbReference>
<organism evidence="5 6">
    <name type="scientific">Antrodiella citrinella</name>
    <dbReference type="NCBI Taxonomy" id="2447956"/>
    <lineage>
        <taxon>Eukaryota</taxon>
        <taxon>Fungi</taxon>
        <taxon>Dikarya</taxon>
        <taxon>Basidiomycota</taxon>
        <taxon>Agaricomycotina</taxon>
        <taxon>Agaricomycetes</taxon>
        <taxon>Polyporales</taxon>
        <taxon>Steccherinaceae</taxon>
        <taxon>Antrodiella</taxon>
    </lineage>
</organism>
<evidence type="ECO:0008006" key="7">
    <source>
        <dbReference type="Google" id="ProtNLM"/>
    </source>
</evidence>
<dbReference type="GO" id="GO:0006006">
    <property type="term" value="P:glucose metabolic process"/>
    <property type="evidence" value="ECO:0007669"/>
    <property type="project" value="TreeGrafter"/>
</dbReference>
<evidence type="ECO:0000313" key="5">
    <source>
        <dbReference type="EMBL" id="THH31196.1"/>
    </source>
</evidence>
<name>A0A4S4MXM4_9APHY</name>
<dbReference type="GO" id="GO:0004034">
    <property type="term" value="F:aldose 1-epimerase activity"/>
    <property type="evidence" value="ECO:0007669"/>
    <property type="project" value="TreeGrafter"/>
</dbReference>
<evidence type="ECO:0000256" key="4">
    <source>
        <dbReference type="SAM" id="SignalP"/>
    </source>
</evidence>
<evidence type="ECO:0000313" key="6">
    <source>
        <dbReference type="Proteomes" id="UP000308730"/>
    </source>
</evidence>
<dbReference type="InterPro" id="IPR014718">
    <property type="entry name" value="GH-type_carb-bd"/>
</dbReference>
<dbReference type="Pfam" id="PF01263">
    <property type="entry name" value="Aldose_epim"/>
    <property type="match status" value="1"/>
</dbReference>
<keyword evidence="6" id="KW-1185">Reference proteome</keyword>
<dbReference type="AlphaFoldDB" id="A0A4S4MXM4"/>
<proteinExistence type="inferred from homology"/>
<sequence>MIRAVYVAVASVLSLSTLVAATEWPFDVTTLSAPDGSITAKFVSVGATMTELWVKDRHGEARDIILGYDDNTKLLTDPAHPVFNPIVGRYANRIKNGTFSIPITKDPQPDGPNVYHIPLNDHNGGILGWDRRNWTIAAKSPTSVTYHHLDAADEGFPGNVTAYATHAVENGGILKTTVHATATEETPIMLTQHIYWNLDAFQGSEDILNHHLHVDASRVVDVDGDAIPLGDFIDVTGTVFDFRPTEKIGFRFNETVGLCGAPCQGYDHCFIYDHNHTVTPGVTLWSDVSGIKLDITTTNPAVQIYTAYWLDTPRKIVHGGPSLNYTSFSAVAIEQEGYIDAINTPEFGINQIYGPEMDFEWSSTYKFSLAD</sequence>
<comment type="similarity">
    <text evidence="1">Belongs to the aldose epimerase family.</text>
</comment>
<evidence type="ECO:0000256" key="2">
    <source>
        <dbReference type="ARBA" id="ARBA00023235"/>
    </source>
</evidence>